<reference evidence="11 12" key="1">
    <citation type="submission" date="2011-07" db="EMBL/GenBank/DDBJ databases">
        <authorList>
            <person name="Harkins D.M."/>
            <person name="Madupu R."/>
            <person name="Durkin A.S."/>
            <person name="Torralba M."/>
            <person name="Methe B."/>
            <person name="Sutton G.G."/>
            <person name="Nelson K.E."/>
        </authorList>
    </citation>
    <scope>NUCLEOTIDE SEQUENCE [LARGE SCALE GENOMIC DNA]</scope>
    <source>
        <strain evidence="11 12">X</strain>
    </source>
</reference>
<dbReference type="PANTHER" id="PTHR48111:SF2">
    <property type="entry name" value="RESPONSE REGULATOR SAER"/>
    <property type="match status" value="1"/>
</dbReference>
<dbReference type="SUPFAM" id="SSF46894">
    <property type="entry name" value="C-terminal effector domain of the bipartite response regulators"/>
    <property type="match status" value="1"/>
</dbReference>
<dbReference type="GO" id="GO:0032993">
    <property type="term" value="C:protein-DNA complex"/>
    <property type="evidence" value="ECO:0007669"/>
    <property type="project" value="TreeGrafter"/>
</dbReference>
<evidence type="ECO:0000256" key="6">
    <source>
        <dbReference type="ARBA" id="ARBA00023163"/>
    </source>
</evidence>
<gene>
    <name evidence="11" type="primary">saeR</name>
    <name evidence="11" type="ORF">HMPREF1124_0008</name>
</gene>
<dbReference type="InterPro" id="IPR036388">
    <property type="entry name" value="WH-like_DNA-bd_sf"/>
</dbReference>
<dbReference type="InterPro" id="IPR001789">
    <property type="entry name" value="Sig_transdc_resp-reg_receiver"/>
</dbReference>
<protein>
    <submittedName>
        <fullName evidence="11">Response regulator SaeR</fullName>
    </submittedName>
</protein>
<dbReference type="InterPro" id="IPR039420">
    <property type="entry name" value="WalR-like"/>
</dbReference>
<evidence type="ECO:0000313" key="11">
    <source>
        <dbReference type="EMBL" id="EGV13376.1"/>
    </source>
</evidence>
<dbReference type="PATRIC" id="fig|997830.4.peg.951"/>
<evidence type="ECO:0000256" key="7">
    <source>
        <dbReference type="PROSITE-ProRule" id="PRU00169"/>
    </source>
</evidence>
<evidence type="ECO:0000256" key="2">
    <source>
        <dbReference type="ARBA" id="ARBA00023012"/>
    </source>
</evidence>
<comment type="caution">
    <text evidence="11">The sequence shown here is derived from an EMBL/GenBank/DDBJ whole genome shotgun (WGS) entry which is preliminary data.</text>
</comment>
<dbReference type="CDD" id="cd00383">
    <property type="entry name" value="trans_reg_C"/>
    <property type="match status" value="1"/>
</dbReference>
<evidence type="ECO:0000256" key="5">
    <source>
        <dbReference type="ARBA" id="ARBA00023159"/>
    </source>
</evidence>
<accession>F9PDR2</accession>
<dbReference type="SUPFAM" id="SSF52172">
    <property type="entry name" value="CheY-like"/>
    <property type="match status" value="1"/>
</dbReference>
<dbReference type="PANTHER" id="PTHR48111">
    <property type="entry name" value="REGULATOR OF RPOS"/>
    <property type="match status" value="1"/>
</dbReference>
<keyword evidence="3" id="KW-0805">Transcription regulation</keyword>
<dbReference type="GO" id="GO:0000156">
    <property type="term" value="F:phosphorelay response regulator activity"/>
    <property type="evidence" value="ECO:0007669"/>
    <property type="project" value="TreeGrafter"/>
</dbReference>
<dbReference type="GO" id="GO:0006355">
    <property type="term" value="P:regulation of DNA-templated transcription"/>
    <property type="evidence" value="ECO:0007669"/>
    <property type="project" value="InterPro"/>
</dbReference>
<dbReference type="GO" id="GO:0005829">
    <property type="term" value="C:cytosol"/>
    <property type="evidence" value="ECO:0007669"/>
    <property type="project" value="TreeGrafter"/>
</dbReference>
<dbReference type="GO" id="GO:0000976">
    <property type="term" value="F:transcription cis-regulatory region binding"/>
    <property type="evidence" value="ECO:0007669"/>
    <property type="project" value="TreeGrafter"/>
</dbReference>
<dbReference type="InterPro" id="IPR016032">
    <property type="entry name" value="Sig_transdc_resp-reg_C-effctor"/>
</dbReference>
<dbReference type="InterPro" id="IPR001867">
    <property type="entry name" value="OmpR/PhoB-type_DNA-bd"/>
</dbReference>
<evidence type="ECO:0000256" key="1">
    <source>
        <dbReference type="ARBA" id="ARBA00022553"/>
    </source>
</evidence>
<name>F9PDR2_9STRE</name>
<comment type="caution">
    <text evidence="7">Lacks conserved residue(s) required for the propagation of feature annotation.</text>
</comment>
<dbReference type="Pfam" id="PF00486">
    <property type="entry name" value="Trans_reg_C"/>
    <property type="match status" value="1"/>
</dbReference>
<dbReference type="FunFam" id="1.10.10.10:FF:000018">
    <property type="entry name" value="DNA-binding response regulator ResD"/>
    <property type="match status" value="1"/>
</dbReference>
<dbReference type="Gene3D" id="6.10.250.690">
    <property type="match status" value="1"/>
</dbReference>
<dbReference type="AlphaFoldDB" id="F9PDR2"/>
<dbReference type="SMART" id="SM00862">
    <property type="entry name" value="Trans_reg_C"/>
    <property type="match status" value="1"/>
</dbReference>
<evidence type="ECO:0000256" key="4">
    <source>
        <dbReference type="ARBA" id="ARBA00023125"/>
    </source>
</evidence>
<evidence type="ECO:0000313" key="12">
    <source>
        <dbReference type="Proteomes" id="UP000003399"/>
    </source>
</evidence>
<feature type="domain" description="Response regulatory" evidence="9">
    <location>
        <begin position="1"/>
        <end position="64"/>
    </location>
</feature>
<dbReference type="eggNOG" id="COG0745">
    <property type="taxonomic scope" value="Bacteria"/>
</dbReference>
<evidence type="ECO:0000259" key="9">
    <source>
        <dbReference type="PROSITE" id="PS50110"/>
    </source>
</evidence>
<keyword evidence="6" id="KW-0804">Transcription</keyword>
<keyword evidence="5" id="KW-0010">Activator</keyword>
<dbReference type="EMBL" id="AFUQ01000004">
    <property type="protein sequence ID" value="EGV13376.1"/>
    <property type="molecule type" value="Genomic_DNA"/>
</dbReference>
<dbReference type="PROSITE" id="PS50110">
    <property type="entry name" value="RESPONSE_REGULATORY"/>
    <property type="match status" value="1"/>
</dbReference>
<feature type="domain" description="OmpR/PhoB-type" evidence="10">
    <location>
        <begin position="73"/>
        <end position="173"/>
    </location>
</feature>
<organism evidence="11 12">
    <name type="scientific">Streptococcus infantis X</name>
    <dbReference type="NCBI Taxonomy" id="997830"/>
    <lineage>
        <taxon>Bacteria</taxon>
        <taxon>Bacillati</taxon>
        <taxon>Bacillota</taxon>
        <taxon>Bacilli</taxon>
        <taxon>Lactobacillales</taxon>
        <taxon>Streptococcaceae</taxon>
        <taxon>Streptococcus</taxon>
    </lineage>
</organism>
<keyword evidence="4 8" id="KW-0238">DNA-binding</keyword>
<proteinExistence type="predicted"/>
<dbReference type="InterPro" id="IPR011006">
    <property type="entry name" value="CheY-like_superfamily"/>
</dbReference>
<dbReference type="Gene3D" id="1.10.10.10">
    <property type="entry name" value="Winged helix-like DNA-binding domain superfamily/Winged helix DNA-binding domain"/>
    <property type="match status" value="1"/>
</dbReference>
<dbReference type="Proteomes" id="UP000003399">
    <property type="component" value="Unassembled WGS sequence"/>
</dbReference>
<sequence>MMPNMDGYDFISEVQYIAPDQPFLFTTAKTSEQDKIYGLSLGADDFIAKPFSPRELVLRVNNILRRLSRGGETEQIEFGDLVINHVTHEVRIGEQPLELTVKSFELLWILASNPERVFSKTELYEKVWQEDYVDDTNTLNVHIHALRQELSKYTNLNTPAIKTVWGLGYKMERPRGKK</sequence>
<feature type="DNA-binding region" description="OmpR/PhoB-type" evidence="8">
    <location>
        <begin position="73"/>
        <end position="173"/>
    </location>
</feature>
<evidence type="ECO:0000256" key="8">
    <source>
        <dbReference type="PROSITE-ProRule" id="PRU01091"/>
    </source>
</evidence>
<keyword evidence="1" id="KW-0597">Phosphoprotein</keyword>
<evidence type="ECO:0000259" key="10">
    <source>
        <dbReference type="PROSITE" id="PS51755"/>
    </source>
</evidence>
<dbReference type="PROSITE" id="PS51755">
    <property type="entry name" value="OMPR_PHOB"/>
    <property type="match status" value="1"/>
</dbReference>
<evidence type="ECO:0000256" key="3">
    <source>
        <dbReference type="ARBA" id="ARBA00023015"/>
    </source>
</evidence>
<dbReference type="Pfam" id="PF00072">
    <property type="entry name" value="Response_reg"/>
    <property type="match status" value="1"/>
</dbReference>
<keyword evidence="2" id="KW-0902">Two-component regulatory system</keyword>